<dbReference type="InterPro" id="IPR003812">
    <property type="entry name" value="Fido"/>
</dbReference>
<keyword evidence="2" id="KW-0067">ATP-binding</keyword>
<dbReference type="KEGG" id="pry:Prubr_13990"/>
<evidence type="ECO:0000256" key="2">
    <source>
        <dbReference type="PIRSR" id="PIRSR640198-2"/>
    </source>
</evidence>
<evidence type="ECO:0000256" key="1">
    <source>
        <dbReference type="PIRSR" id="PIRSR640198-1"/>
    </source>
</evidence>
<protein>
    <submittedName>
        <fullName evidence="4">Cell division protein Fic</fullName>
    </submittedName>
</protein>
<reference evidence="4" key="1">
    <citation type="submission" date="2020-08" db="EMBL/GenBank/DDBJ databases">
        <title>Whole genome shotgun sequence of Polymorphospora rubra NBRC 101157.</title>
        <authorList>
            <person name="Komaki H."/>
            <person name="Tamura T."/>
        </authorList>
    </citation>
    <scope>NUCLEOTIDE SEQUENCE</scope>
    <source>
        <strain evidence="4">NBRC 101157</strain>
    </source>
</reference>
<feature type="binding site" evidence="2">
    <location>
        <begin position="237"/>
        <end position="238"/>
    </location>
    <ligand>
        <name>ATP</name>
        <dbReference type="ChEBI" id="CHEBI:30616"/>
    </ligand>
</feature>
<dbReference type="GO" id="GO:0005524">
    <property type="term" value="F:ATP binding"/>
    <property type="evidence" value="ECO:0007669"/>
    <property type="project" value="UniProtKB-KW"/>
</dbReference>
<feature type="binding site" evidence="2">
    <location>
        <begin position="197"/>
        <end position="204"/>
    </location>
    <ligand>
        <name>ATP</name>
        <dbReference type="ChEBI" id="CHEBI:30616"/>
    </ligand>
</feature>
<keyword evidence="4" id="KW-0132">Cell division</keyword>
<dbReference type="PANTHER" id="PTHR13504:SF38">
    <property type="entry name" value="FIDO DOMAIN-CONTAINING PROTEIN"/>
    <property type="match status" value="1"/>
</dbReference>
<dbReference type="AlphaFoldDB" id="A0A810MYC8"/>
<dbReference type="PROSITE" id="PS51459">
    <property type="entry name" value="FIDO"/>
    <property type="match status" value="1"/>
</dbReference>
<gene>
    <name evidence="4" type="ORF">Prubr_13990</name>
</gene>
<dbReference type="InterPro" id="IPR036597">
    <property type="entry name" value="Fido-like_dom_sf"/>
</dbReference>
<proteinExistence type="predicted"/>
<feature type="binding site" evidence="2">
    <location>
        <position position="245"/>
    </location>
    <ligand>
        <name>ATP</name>
        <dbReference type="ChEBI" id="CHEBI:30616"/>
    </ligand>
</feature>
<accession>A0A810MYC8</accession>
<organism evidence="4 5">
    <name type="scientific">Polymorphospora rubra</name>
    <dbReference type="NCBI Taxonomy" id="338584"/>
    <lineage>
        <taxon>Bacteria</taxon>
        <taxon>Bacillati</taxon>
        <taxon>Actinomycetota</taxon>
        <taxon>Actinomycetes</taxon>
        <taxon>Micromonosporales</taxon>
        <taxon>Micromonosporaceae</taxon>
        <taxon>Polymorphospora</taxon>
    </lineage>
</organism>
<dbReference type="RefSeq" id="WP_212822664.1">
    <property type="nucleotide sequence ID" value="NZ_AP023359.1"/>
</dbReference>
<feature type="domain" description="Fido" evidence="3">
    <location>
        <begin position="109"/>
        <end position="264"/>
    </location>
</feature>
<sequence length="379" mass="41815">MLYVAPALDSDDRRVLAQIDEFYQQFVSSSGGTRANEWLGGVRKRLVAGAIMGSNTIEGYSVELSTASAIVAGAPVPADVPEESKAAVSGYRDALTWVMQTPEMDFFAHSEMVLSGLHFMMTRAWKGKRPGRYRRGGIVVTGADPLAPAYVGPDVADVPTLMGELVDWLNGGDLNAHLLVRAAMAHLNLVSIHPWQDGNGRMSRCLQTLVIARGGRTYPEFCSIEEWLGHDINTLDYYRVLRETNQGSYQPERTSHGWVRFCLRAHHLQAQLVSKRLRLGREVWEAAHELAQRLDLHERTVSALYAAATDRLRRETYQAEEGLSRDQSIRDIRRLERAGLVAAVGYGPTLSYIAAGRLESAAADIAASLTAPPVEPYPT</sequence>
<keyword evidence="4" id="KW-0131">Cell cycle</keyword>
<dbReference type="Proteomes" id="UP000680866">
    <property type="component" value="Chromosome"/>
</dbReference>
<keyword evidence="2" id="KW-0547">Nucleotide-binding</keyword>
<dbReference type="PANTHER" id="PTHR13504">
    <property type="entry name" value="FIDO DOMAIN-CONTAINING PROTEIN DDB_G0283145"/>
    <property type="match status" value="1"/>
</dbReference>
<evidence type="ECO:0000313" key="4">
    <source>
        <dbReference type="EMBL" id="BCJ64378.1"/>
    </source>
</evidence>
<feature type="active site" evidence="1">
    <location>
        <position position="193"/>
    </location>
</feature>
<dbReference type="Pfam" id="PF02661">
    <property type="entry name" value="Fic"/>
    <property type="match status" value="1"/>
</dbReference>
<dbReference type="Gene3D" id="1.10.3290.10">
    <property type="entry name" value="Fido-like domain"/>
    <property type="match status" value="1"/>
</dbReference>
<dbReference type="GO" id="GO:0051301">
    <property type="term" value="P:cell division"/>
    <property type="evidence" value="ECO:0007669"/>
    <property type="project" value="UniProtKB-KW"/>
</dbReference>
<keyword evidence="5" id="KW-1185">Reference proteome</keyword>
<dbReference type="InterPro" id="IPR040198">
    <property type="entry name" value="Fido_containing"/>
</dbReference>
<evidence type="ECO:0000259" key="3">
    <source>
        <dbReference type="PROSITE" id="PS51459"/>
    </source>
</evidence>
<name>A0A810MYC8_9ACTN</name>
<evidence type="ECO:0000313" key="5">
    <source>
        <dbReference type="Proteomes" id="UP000680866"/>
    </source>
</evidence>
<dbReference type="SUPFAM" id="SSF140931">
    <property type="entry name" value="Fic-like"/>
    <property type="match status" value="1"/>
</dbReference>
<dbReference type="EMBL" id="AP023359">
    <property type="protein sequence ID" value="BCJ64378.1"/>
    <property type="molecule type" value="Genomic_DNA"/>
</dbReference>